<dbReference type="InterPro" id="IPR032710">
    <property type="entry name" value="NTF2-like_dom_sf"/>
</dbReference>
<proteinExistence type="predicted"/>
<name>A0A051TXY5_9MYCO</name>
<sequence>MVADRLQALCDERDVQRALIRFARAMDDRDWDTMAEILAEDAQGDLGTGRLRGRAAIIELIREYLDRCGPTQHLLGNVIVDVTGDSAVSRAYIRDVHLNSTADPTTRFYTIGDYHDTWRRRPDGSWCLTERVKINRAHVGPVEIFGD</sequence>
<dbReference type="PATRIC" id="fig|1324261.3.peg.2773"/>
<dbReference type="Pfam" id="PF13577">
    <property type="entry name" value="SnoaL_4"/>
    <property type="match status" value="1"/>
</dbReference>
<dbReference type="HOGENOM" id="CLU_106738_10_2_11"/>
<feature type="domain" description="SnoaL-like" evidence="1">
    <location>
        <begin position="7"/>
        <end position="131"/>
    </location>
</feature>
<dbReference type="SUPFAM" id="SSF54427">
    <property type="entry name" value="NTF2-like"/>
    <property type="match status" value="1"/>
</dbReference>
<dbReference type="Gene3D" id="3.10.450.50">
    <property type="match status" value="1"/>
</dbReference>
<evidence type="ECO:0000313" key="2">
    <source>
        <dbReference type="EMBL" id="KBZ61837.1"/>
    </source>
</evidence>
<dbReference type="InterPro" id="IPR037401">
    <property type="entry name" value="SnoaL-like"/>
</dbReference>
<protein>
    <recommendedName>
        <fullName evidence="1">SnoaL-like domain-containing protein</fullName>
    </recommendedName>
</protein>
<reference evidence="2 3" key="1">
    <citation type="submission" date="2014-04" db="EMBL/GenBank/DDBJ databases">
        <title>The Genome Sequence of Mycobacterium tuberculosis TKK-01-0051.</title>
        <authorList>
            <consortium name="The Broad Institute Genomics Platform"/>
            <consortium name="The Broad Institute Genome Sequencing Center for Infectious Disease"/>
            <person name="Earl A.M."/>
            <person name="Cohen K."/>
            <person name="Pym A."/>
            <person name="Bishai W."/>
            <person name="Maharaj K."/>
            <person name="Desjardins C."/>
            <person name="Abeel T."/>
            <person name="Young S."/>
            <person name="Zeng Q."/>
            <person name="Gargeya S."/>
            <person name="Abouelleil A."/>
            <person name="Alvarado L."/>
            <person name="Chapman S.B."/>
            <person name="Gainer-Dewar J."/>
            <person name="Goldberg J."/>
            <person name="Griggs A."/>
            <person name="Gujja S."/>
            <person name="Hansen M."/>
            <person name="Howarth C."/>
            <person name="Imamovic A."/>
            <person name="Larimer J."/>
            <person name="Murphy C."/>
            <person name="Naylor J."/>
            <person name="Pearson M."/>
            <person name="Poon T.W."/>
            <person name="Priest M."/>
            <person name="Roberts A."/>
            <person name="Saif S."/>
            <person name="Shea T."/>
            <person name="Sykes S."/>
            <person name="Wortman J."/>
            <person name="Nusbaum C."/>
            <person name="Birren B."/>
        </authorList>
    </citation>
    <scope>NUCLEOTIDE SEQUENCE [LARGE SCALE GENOMIC DNA]</scope>
    <source>
        <strain evidence="2 3">TKK-01-0051</strain>
    </source>
</reference>
<dbReference type="Proteomes" id="UP000025947">
    <property type="component" value="Unassembled WGS sequence"/>
</dbReference>
<accession>A0A051TXY5</accession>
<organism evidence="2 3">
    <name type="scientific">Mycobacterium [tuberculosis] TKK-01-0051</name>
    <dbReference type="NCBI Taxonomy" id="1324261"/>
    <lineage>
        <taxon>Bacteria</taxon>
        <taxon>Bacillati</taxon>
        <taxon>Actinomycetota</taxon>
        <taxon>Actinomycetes</taxon>
        <taxon>Mycobacteriales</taxon>
        <taxon>Mycobacteriaceae</taxon>
        <taxon>Mycobacterium</taxon>
        <taxon>Mycobacterium avium complex (MAC)</taxon>
    </lineage>
</organism>
<evidence type="ECO:0000313" key="3">
    <source>
        <dbReference type="Proteomes" id="UP000025947"/>
    </source>
</evidence>
<evidence type="ECO:0000259" key="1">
    <source>
        <dbReference type="Pfam" id="PF13577"/>
    </source>
</evidence>
<comment type="caution">
    <text evidence="2">The sequence shown here is derived from an EMBL/GenBank/DDBJ whole genome shotgun (WGS) entry which is preliminary data.</text>
</comment>
<dbReference type="CDD" id="cd00531">
    <property type="entry name" value="NTF2_like"/>
    <property type="match status" value="1"/>
</dbReference>
<dbReference type="AlphaFoldDB" id="A0A051TXY5"/>
<keyword evidence="3" id="KW-1185">Reference proteome</keyword>
<dbReference type="RefSeq" id="WP_234009824.1">
    <property type="nucleotide sequence ID" value="NZ_KK328284.1"/>
</dbReference>
<dbReference type="EMBL" id="JLXW01000008">
    <property type="protein sequence ID" value="KBZ61837.1"/>
    <property type="molecule type" value="Genomic_DNA"/>
</dbReference>
<gene>
    <name evidence="2" type="ORF">K875_02756</name>
</gene>